<feature type="compositionally biased region" description="Basic and acidic residues" evidence="1">
    <location>
        <begin position="146"/>
        <end position="161"/>
    </location>
</feature>
<dbReference type="EMBL" id="HBDY01009430">
    <property type="protein sequence ID" value="CAD8240069.1"/>
    <property type="molecule type" value="Transcribed_RNA"/>
</dbReference>
<accession>A0A7R9TNF1</accession>
<protein>
    <submittedName>
        <fullName evidence="2">Uncharacterized protein</fullName>
    </submittedName>
</protein>
<feature type="compositionally biased region" description="Low complexity" evidence="1">
    <location>
        <begin position="75"/>
        <end position="109"/>
    </location>
</feature>
<evidence type="ECO:0000313" key="2">
    <source>
        <dbReference type="EMBL" id="CAD8240069.1"/>
    </source>
</evidence>
<feature type="compositionally biased region" description="Acidic residues" evidence="1">
    <location>
        <begin position="9"/>
        <end position="18"/>
    </location>
</feature>
<evidence type="ECO:0000256" key="1">
    <source>
        <dbReference type="SAM" id="MobiDB-lite"/>
    </source>
</evidence>
<reference evidence="2" key="1">
    <citation type="submission" date="2021-01" db="EMBL/GenBank/DDBJ databases">
        <authorList>
            <person name="Corre E."/>
            <person name="Pelletier E."/>
            <person name="Niang G."/>
            <person name="Scheremetjew M."/>
            <person name="Finn R."/>
            <person name="Kale V."/>
            <person name="Holt S."/>
            <person name="Cochrane G."/>
            <person name="Meng A."/>
            <person name="Brown T."/>
            <person name="Cohen L."/>
        </authorList>
    </citation>
    <scope>NUCLEOTIDE SEQUENCE</scope>
    <source>
        <strain evidence="2">RCC1614</strain>
    </source>
</reference>
<sequence length="171" mass="18188">MQSAVYVGEESEESEDEDSWLHDAPETAARPTEEDLRALASPIATPRDTPPASPKRSDDATRPILPEDLASEGLDAAAPGPGPGASSDATTLAALAKTLTLNPNPTTTTRVDVAPPPPRSATQKKVCVQTRRRRGASRRARRARQSARERGQLHDADRGASPRELAARPGD</sequence>
<name>A0A7R9TNF1_MICPS</name>
<proteinExistence type="predicted"/>
<feature type="region of interest" description="Disordered" evidence="1">
    <location>
        <begin position="1"/>
        <end position="171"/>
    </location>
</feature>
<feature type="compositionally biased region" description="Basic residues" evidence="1">
    <location>
        <begin position="130"/>
        <end position="145"/>
    </location>
</feature>
<gene>
    <name evidence="2" type="ORF">MPUS1402_LOCUS7048</name>
</gene>
<feature type="compositionally biased region" description="Basic and acidic residues" evidence="1">
    <location>
        <begin position="19"/>
        <end position="37"/>
    </location>
</feature>
<dbReference type="AlphaFoldDB" id="A0A7R9TNF1"/>
<organism evidence="2">
    <name type="scientific">Micromonas pusilla</name>
    <name type="common">Picoplanktonic green alga</name>
    <name type="synonym">Chromulina pusilla</name>
    <dbReference type="NCBI Taxonomy" id="38833"/>
    <lineage>
        <taxon>Eukaryota</taxon>
        <taxon>Viridiplantae</taxon>
        <taxon>Chlorophyta</taxon>
        <taxon>Mamiellophyceae</taxon>
        <taxon>Mamiellales</taxon>
        <taxon>Mamiellaceae</taxon>
        <taxon>Micromonas</taxon>
    </lineage>
</organism>